<keyword evidence="2" id="KW-1185">Reference proteome</keyword>
<dbReference type="EMBL" id="CP028940">
    <property type="protein sequence ID" value="QKM60190.1"/>
    <property type="molecule type" value="Genomic_DNA"/>
</dbReference>
<dbReference type="KEGG" id="pard:DN92_03540"/>
<dbReference type="RefSeq" id="WP_173959960.1">
    <property type="nucleotide sequence ID" value="NZ_CBCSCC010000003.1"/>
</dbReference>
<evidence type="ECO:0000313" key="2">
    <source>
        <dbReference type="Proteomes" id="UP000501090"/>
    </source>
</evidence>
<name>A0A6M9PBV8_9BURK</name>
<sequence length="68" mass="7801">MKRIVDIFSKDWSPEIIWTYIVNLDGVDNTQDLKRDEVPLSAFESEALRLAIAESRGDSDSIFAKVRE</sequence>
<protein>
    <submittedName>
        <fullName evidence="1">Uncharacterized protein</fullName>
    </submittedName>
</protein>
<reference evidence="1 2" key="1">
    <citation type="submission" date="2018-04" db="EMBL/GenBank/DDBJ databases">
        <title>Polynucleobacter sp. UK-Long2-W17 genome.</title>
        <authorList>
            <person name="Hahn M.W."/>
        </authorList>
    </citation>
    <scope>NUCLEOTIDE SEQUENCE [LARGE SCALE GENOMIC DNA]</scope>
    <source>
        <strain evidence="1 2">UK-Long2-W17</strain>
    </source>
</reference>
<organism evidence="1 2">
    <name type="scientific">Polynucleobacter arcticus</name>
    <dbReference type="NCBI Taxonomy" id="1743165"/>
    <lineage>
        <taxon>Bacteria</taxon>
        <taxon>Pseudomonadati</taxon>
        <taxon>Pseudomonadota</taxon>
        <taxon>Betaproteobacteria</taxon>
        <taxon>Burkholderiales</taxon>
        <taxon>Burkholderiaceae</taxon>
        <taxon>Polynucleobacter</taxon>
    </lineage>
</organism>
<proteinExistence type="predicted"/>
<evidence type="ECO:0000313" key="1">
    <source>
        <dbReference type="EMBL" id="QKM60190.1"/>
    </source>
</evidence>
<dbReference type="Proteomes" id="UP000501090">
    <property type="component" value="Chromosome"/>
</dbReference>
<dbReference type="AlphaFoldDB" id="A0A6M9PBV8"/>
<accession>A0A6M9PBV8</accession>
<gene>
    <name evidence="1" type="ORF">DN92_03540</name>
</gene>